<dbReference type="PANTHER" id="PTHR34040">
    <property type="entry name" value="FLAGELLAR BIOSYNTHETIC PROTEIN FLIQ"/>
    <property type="match status" value="1"/>
</dbReference>
<comment type="caution">
    <text evidence="10">The sequence shown here is derived from an EMBL/GenBank/DDBJ whole genome shotgun (WGS) entry which is preliminary data.</text>
</comment>
<name>A0A4Q7YX03_9BACT</name>
<dbReference type="Pfam" id="PF01313">
    <property type="entry name" value="Bac_export_3"/>
    <property type="match status" value="1"/>
</dbReference>
<proteinExistence type="inferred from homology"/>
<comment type="function">
    <text evidence="9">Role in flagellar biosynthesis.</text>
</comment>
<evidence type="ECO:0000256" key="1">
    <source>
        <dbReference type="ARBA" id="ARBA00004651"/>
    </source>
</evidence>
<evidence type="ECO:0000256" key="5">
    <source>
        <dbReference type="ARBA" id="ARBA00022692"/>
    </source>
</evidence>
<evidence type="ECO:0000256" key="6">
    <source>
        <dbReference type="ARBA" id="ARBA00022989"/>
    </source>
</evidence>
<evidence type="ECO:0000313" key="11">
    <source>
        <dbReference type="Proteomes" id="UP000292958"/>
    </source>
</evidence>
<keyword evidence="8 9" id="KW-0975">Bacterial flagellum</keyword>
<keyword evidence="11" id="KW-1185">Reference proteome</keyword>
<dbReference type="PRINTS" id="PR00952">
    <property type="entry name" value="TYPE3IMQPROT"/>
</dbReference>
<dbReference type="OrthoDB" id="9806440at2"/>
<evidence type="ECO:0000313" key="10">
    <source>
        <dbReference type="EMBL" id="RZU42238.1"/>
    </source>
</evidence>
<evidence type="ECO:0000256" key="4">
    <source>
        <dbReference type="ARBA" id="ARBA00022475"/>
    </source>
</evidence>
<evidence type="ECO:0000256" key="8">
    <source>
        <dbReference type="ARBA" id="ARBA00023143"/>
    </source>
</evidence>
<dbReference type="GO" id="GO:0009425">
    <property type="term" value="C:bacterial-type flagellum basal body"/>
    <property type="evidence" value="ECO:0007669"/>
    <property type="project" value="UniProtKB-SubCell"/>
</dbReference>
<keyword evidence="6 9" id="KW-1133">Transmembrane helix</keyword>
<keyword evidence="10" id="KW-0282">Flagellum</keyword>
<dbReference type="GO" id="GO:0009306">
    <property type="term" value="P:protein secretion"/>
    <property type="evidence" value="ECO:0007669"/>
    <property type="project" value="InterPro"/>
</dbReference>
<evidence type="ECO:0000256" key="9">
    <source>
        <dbReference type="RuleBase" id="RU364090"/>
    </source>
</evidence>
<feature type="transmembrane region" description="Helical" evidence="9">
    <location>
        <begin position="12"/>
        <end position="39"/>
    </location>
</feature>
<keyword evidence="5 9" id="KW-0812">Transmembrane</keyword>
<dbReference type="NCBIfam" id="TIGR01402">
    <property type="entry name" value="fliQ"/>
    <property type="match status" value="1"/>
</dbReference>
<comment type="similarity">
    <text evidence="2 9">Belongs to the FliQ/MopD/SpaQ family.</text>
</comment>
<accession>A0A4Q7YX03</accession>
<dbReference type="GO" id="GO:0044780">
    <property type="term" value="P:bacterial-type flagellum assembly"/>
    <property type="evidence" value="ECO:0007669"/>
    <property type="project" value="InterPro"/>
</dbReference>
<dbReference type="GO" id="GO:0005886">
    <property type="term" value="C:plasma membrane"/>
    <property type="evidence" value="ECO:0007669"/>
    <property type="project" value="UniProtKB-SubCell"/>
</dbReference>
<evidence type="ECO:0000256" key="2">
    <source>
        <dbReference type="ARBA" id="ARBA00006156"/>
    </source>
</evidence>
<comment type="subcellular location">
    <subcellularLocation>
        <location evidence="1 9">Cell membrane</location>
        <topology evidence="1">Multi-pass membrane protein</topology>
    </subcellularLocation>
    <subcellularLocation>
        <location evidence="9">Bacterial flagellum basal body</location>
    </subcellularLocation>
</comment>
<dbReference type="PIRSF" id="PIRSF004669">
    <property type="entry name" value="FliQ"/>
    <property type="match status" value="1"/>
</dbReference>
<sequence length="88" mass="9441">MDTETVVSILRQGLYLVLMVSAGPMAAALVVGLFISVLQATTQVQEQTLSYVPKIVAVSAALAILGPWMLKEVVQFTQMILNSIPSVH</sequence>
<dbReference type="Proteomes" id="UP000292958">
    <property type="component" value="Unassembled WGS sequence"/>
</dbReference>
<evidence type="ECO:0000256" key="7">
    <source>
        <dbReference type="ARBA" id="ARBA00023136"/>
    </source>
</evidence>
<dbReference type="EMBL" id="SHKW01000001">
    <property type="protein sequence ID" value="RZU42238.1"/>
    <property type="molecule type" value="Genomic_DNA"/>
</dbReference>
<organism evidence="10 11">
    <name type="scientific">Edaphobacter modestus</name>
    <dbReference type="NCBI Taxonomy" id="388466"/>
    <lineage>
        <taxon>Bacteria</taxon>
        <taxon>Pseudomonadati</taxon>
        <taxon>Acidobacteriota</taxon>
        <taxon>Terriglobia</taxon>
        <taxon>Terriglobales</taxon>
        <taxon>Acidobacteriaceae</taxon>
        <taxon>Edaphobacter</taxon>
    </lineage>
</organism>
<keyword evidence="7 9" id="KW-0472">Membrane</keyword>
<keyword evidence="10" id="KW-0966">Cell projection</keyword>
<keyword evidence="4 9" id="KW-1003">Cell membrane</keyword>
<dbReference type="InterPro" id="IPR002191">
    <property type="entry name" value="Bac_export_3"/>
</dbReference>
<dbReference type="InterPro" id="IPR006306">
    <property type="entry name" value="T3SS_HrpO"/>
</dbReference>
<dbReference type="AlphaFoldDB" id="A0A4Q7YX03"/>
<evidence type="ECO:0000256" key="3">
    <source>
        <dbReference type="ARBA" id="ARBA00021718"/>
    </source>
</evidence>
<reference evidence="10 11" key="1">
    <citation type="submission" date="2019-02" db="EMBL/GenBank/DDBJ databases">
        <title>Genomic Encyclopedia of Archaeal and Bacterial Type Strains, Phase II (KMG-II): from individual species to whole genera.</title>
        <authorList>
            <person name="Goeker M."/>
        </authorList>
    </citation>
    <scope>NUCLEOTIDE SEQUENCE [LARGE SCALE GENOMIC DNA]</scope>
    <source>
        <strain evidence="10 11">DSM 18101</strain>
    </source>
</reference>
<dbReference type="InterPro" id="IPR006305">
    <property type="entry name" value="FliQ"/>
</dbReference>
<keyword evidence="10" id="KW-0969">Cilium</keyword>
<feature type="transmembrane region" description="Helical" evidence="9">
    <location>
        <begin position="51"/>
        <end position="70"/>
    </location>
</feature>
<dbReference type="PANTHER" id="PTHR34040:SF2">
    <property type="entry name" value="FLAGELLAR BIOSYNTHETIC PROTEIN FLIQ"/>
    <property type="match status" value="1"/>
</dbReference>
<protein>
    <recommendedName>
        <fullName evidence="3 9">Flagellar biosynthetic protein FliQ</fullName>
    </recommendedName>
</protein>
<dbReference type="NCBIfam" id="TIGR01403">
    <property type="entry name" value="fliQ_rel_III"/>
    <property type="match status" value="1"/>
</dbReference>
<gene>
    <name evidence="9" type="primary">fliQ</name>
    <name evidence="10" type="ORF">BDD14_3791</name>
</gene>
<dbReference type="RefSeq" id="WP_130420025.1">
    <property type="nucleotide sequence ID" value="NZ_SHKW01000001.1"/>
</dbReference>